<dbReference type="Gene3D" id="3.90.1150.10">
    <property type="entry name" value="Aspartate Aminotransferase, domain 1"/>
    <property type="match status" value="1"/>
</dbReference>
<keyword evidence="8" id="KW-1185">Reference proteome</keyword>
<dbReference type="InterPro" id="IPR015421">
    <property type="entry name" value="PyrdxlP-dep_Trfase_major"/>
</dbReference>
<dbReference type="EC" id="2.6.1.-" evidence="7"/>
<dbReference type="InterPro" id="IPR000653">
    <property type="entry name" value="DegT/StrS_aminotransferase"/>
</dbReference>
<dbReference type="InterPro" id="IPR015422">
    <property type="entry name" value="PyrdxlP-dep_Trfase_small"/>
</dbReference>
<keyword evidence="4 6" id="KW-0663">Pyridoxal phosphate</keyword>
<dbReference type="PIRSF" id="PIRSF000390">
    <property type="entry name" value="PLP_StrS"/>
    <property type="match status" value="1"/>
</dbReference>
<proteinExistence type="inferred from homology"/>
<evidence type="ECO:0000256" key="3">
    <source>
        <dbReference type="ARBA" id="ARBA00022679"/>
    </source>
</evidence>
<sequence>MIAFSRPALGDPELRAVAEAFDSGTVGYGPRSRDFEGMFARHLGVPPEHVVFLNSATSGTFLALELLGLTEGDEVVIPSLSFVSGPNATRARGARPVFCEVDPHSLNPSVRDVERVLTPRTKAVLVLHYGGCPGDVAGLAELCARRGIALVEDAACSVASSAYGRAAGTFGDMGVWSFDQMKIMVTGDGGMLHVRDPRLARRARRLAYHGLARPDDGFTPPPWRSWEFEQREIGRRLVGNDLTAAIGAVQLRRLPGLVARRAELGRRYDDALAGAAGIRRPPPLPGGHVSSHYLYWVQVDRRIRDEVARRLHAAGVETSFRYGPLHTVPAYGPVRSLPASERAAAETLCLPLHPGLSDDDARTVAHLLRETVRALRPRAA</sequence>
<protein>
    <submittedName>
        <fullName evidence="7">DegT/DnrJ/EryC1/StrS family aminotransferase</fullName>
        <ecNumber evidence="7">2.6.1.-</ecNumber>
    </submittedName>
</protein>
<organism evidence="7 8">
    <name type="scientific">Streptomyces roseoverticillatus</name>
    <dbReference type="NCBI Taxonomy" id="66429"/>
    <lineage>
        <taxon>Bacteria</taxon>
        <taxon>Bacillati</taxon>
        <taxon>Actinomycetota</taxon>
        <taxon>Actinomycetes</taxon>
        <taxon>Kitasatosporales</taxon>
        <taxon>Streptomycetaceae</taxon>
        <taxon>Streptomyces</taxon>
    </lineage>
</organism>
<accession>A0ABV3IUB6</accession>
<dbReference type="Gene3D" id="3.40.640.10">
    <property type="entry name" value="Type I PLP-dependent aspartate aminotransferase-like (Major domain)"/>
    <property type="match status" value="1"/>
</dbReference>
<evidence type="ECO:0000256" key="2">
    <source>
        <dbReference type="ARBA" id="ARBA00022576"/>
    </source>
</evidence>
<evidence type="ECO:0000256" key="4">
    <source>
        <dbReference type="ARBA" id="ARBA00022898"/>
    </source>
</evidence>
<dbReference type="Proteomes" id="UP001552479">
    <property type="component" value="Unassembled WGS sequence"/>
</dbReference>
<comment type="caution">
    <text evidence="7">The sequence shown here is derived from an EMBL/GenBank/DDBJ whole genome shotgun (WGS) entry which is preliminary data.</text>
</comment>
<comment type="similarity">
    <text evidence="5">Belongs to the DegT/DnrJ/EryC1 family. L-glutamine:2-deoxy-scyllo-inosose/scyllo-inosose aminotransferase subfamily.</text>
</comment>
<name>A0ABV3IUB6_9ACTN</name>
<reference evidence="7 8" key="1">
    <citation type="submission" date="2024-06" db="EMBL/GenBank/DDBJ databases">
        <title>The Natural Products Discovery Center: Release of the First 8490 Sequenced Strains for Exploring Actinobacteria Biosynthetic Diversity.</title>
        <authorList>
            <person name="Kalkreuter E."/>
            <person name="Kautsar S.A."/>
            <person name="Yang D."/>
            <person name="Bader C.D."/>
            <person name="Teijaro C.N."/>
            <person name="Fluegel L."/>
            <person name="Davis C.M."/>
            <person name="Simpson J.R."/>
            <person name="Lauterbach L."/>
            <person name="Steele A.D."/>
            <person name="Gui C."/>
            <person name="Meng S."/>
            <person name="Li G."/>
            <person name="Viehrig K."/>
            <person name="Ye F."/>
            <person name="Su P."/>
            <person name="Kiefer A.F."/>
            <person name="Nichols A."/>
            <person name="Cepeda A.J."/>
            <person name="Yan W."/>
            <person name="Fan B."/>
            <person name="Jiang Y."/>
            <person name="Adhikari A."/>
            <person name="Zheng C.-J."/>
            <person name="Schuster L."/>
            <person name="Cowan T.M."/>
            <person name="Smanski M.J."/>
            <person name="Chevrette M.G."/>
            <person name="De Carvalho L.P.S."/>
            <person name="Shen B."/>
        </authorList>
    </citation>
    <scope>NUCLEOTIDE SEQUENCE [LARGE SCALE GENOMIC DNA]</scope>
    <source>
        <strain evidence="7 8">NPDC053791</strain>
    </source>
</reference>
<evidence type="ECO:0000256" key="5">
    <source>
        <dbReference type="ARBA" id="ARBA00038398"/>
    </source>
</evidence>
<comment type="cofactor">
    <cofactor evidence="1">
        <name>pyridoxal 5'-phosphate</name>
        <dbReference type="ChEBI" id="CHEBI:597326"/>
    </cofactor>
</comment>
<evidence type="ECO:0000256" key="1">
    <source>
        <dbReference type="ARBA" id="ARBA00001933"/>
    </source>
</evidence>
<dbReference type="CDD" id="cd00616">
    <property type="entry name" value="AHBA_syn"/>
    <property type="match status" value="1"/>
</dbReference>
<evidence type="ECO:0000313" key="7">
    <source>
        <dbReference type="EMBL" id="MEV4923852.1"/>
    </source>
</evidence>
<gene>
    <name evidence="7" type="ORF">AB0L03_13545</name>
</gene>
<dbReference type="Pfam" id="PF01041">
    <property type="entry name" value="DegT_DnrJ_EryC1"/>
    <property type="match status" value="1"/>
</dbReference>
<keyword evidence="3 7" id="KW-0808">Transferase</keyword>
<dbReference type="SUPFAM" id="SSF53383">
    <property type="entry name" value="PLP-dependent transferases"/>
    <property type="match status" value="1"/>
</dbReference>
<dbReference type="RefSeq" id="WP_366088035.1">
    <property type="nucleotide sequence ID" value="NZ_JBFASG010000010.1"/>
</dbReference>
<dbReference type="PANTHER" id="PTHR30244">
    <property type="entry name" value="TRANSAMINASE"/>
    <property type="match status" value="1"/>
</dbReference>
<dbReference type="PANTHER" id="PTHR30244:SF34">
    <property type="entry name" value="DTDP-4-AMINO-4,6-DIDEOXYGALACTOSE TRANSAMINASE"/>
    <property type="match status" value="1"/>
</dbReference>
<dbReference type="GO" id="GO:0008483">
    <property type="term" value="F:transaminase activity"/>
    <property type="evidence" value="ECO:0007669"/>
    <property type="project" value="UniProtKB-KW"/>
</dbReference>
<keyword evidence="2 7" id="KW-0032">Aminotransferase</keyword>
<dbReference type="EMBL" id="JBFASG010000010">
    <property type="protein sequence ID" value="MEV4923852.1"/>
    <property type="molecule type" value="Genomic_DNA"/>
</dbReference>
<evidence type="ECO:0000313" key="8">
    <source>
        <dbReference type="Proteomes" id="UP001552479"/>
    </source>
</evidence>
<dbReference type="InterPro" id="IPR015424">
    <property type="entry name" value="PyrdxlP-dep_Trfase"/>
</dbReference>
<evidence type="ECO:0000256" key="6">
    <source>
        <dbReference type="RuleBase" id="RU004508"/>
    </source>
</evidence>